<dbReference type="EMBL" id="HG916853">
    <property type="protein sequence ID" value="CDM59894.1"/>
    <property type="molecule type" value="Genomic_DNA"/>
</dbReference>
<dbReference type="KEGG" id="rhl:LPU83_pLPU83d_1659"/>
<evidence type="ECO:0000313" key="6">
    <source>
        <dbReference type="EMBL" id="CDM59910.1"/>
    </source>
</evidence>
<keyword evidence="6" id="KW-0614">Plasmid</keyword>
<dbReference type="EMBL" id="HG916855">
    <property type="protein sequence ID" value="CDM62011.1"/>
    <property type="molecule type" value="Genomic_DNA"/>
</dbReference>
<dbReference type="eggNOG" id="COG3415">
    <property type="taxonomic scope" value="Bacteria"/>
</dbReference>
<name>W6RHP9_9HYPH</name>
<evidence type="ECO:0000313" key="5">
    <source>
        <dbReference type="EMBL" id="CDM59894.1"/>
    </source>
</evidence>
<evidence type="ECO:0000313" key="3">
    <source>
        <dbReference type="EMBL" id="CDM57120.1"/>
    </source>
</evidence>
<dbReference type="KEGG" id="rhl:LPU83_pLPU83a_0069"/>
<evidence type="ECO:0000259" key="2">
    <source>
        <dbReference type="Pfam" id="PF13592"/>
    </source>
</evidence>
<dbReference type="EMBL" id="HG916852">
    <property type="protein sequence ID" value="CDM59691.1"/>
    <property type="molecule type" value="Genomic_DNA"/>
</dbReference>
<proteinExistence type="predicted"/>
<dbReference type="PATRIC" id="fig|348824.6.peg.1557"/>
<accession>W6RHP9</accession>
<dbReference type="KEGG" id="rhl:LPU83_pLPU83d_1095"/>
<evidence type="ECO:0000313" key="10">
    <source>
        <dbReference type="Proteomes" id="UP000019443"/>
    </source>
</evidence>
<feature type="domain" description="Winged helix-turn helix" evidence="2">
    <location>
        <begin position="108"/>
        <end position="164"/>
    </location>
</feature>
<dbReference type="EMBL" id="HG916855">
    <property type="protein sequence ID" value="CDM62465.1"/>
    <property type="molecule type" value="Genomic_DNA"/>
</dbReference>
<sequence length="192" mass="21314">MGSAIALRDDFDGPALRQFAKGTKDAAQARRLLALAEIYDGGSRTDAARIGGVTLQIVRDWVVRFNEHGSAGLLNGKAPGNRPKLNDDQRQALAKIVERGPIPAIHGVVRWRRKDLVQWIFQEFRISMDETTVGRELKALGFAKLSARPRHYAQNEPEVDAFKKSSLPHWQPSEAASRRIPRSNSGGPTRRA</sequence>
<dbReference type="EMBL" id="HG916853">
    <property type="protein sequence ID" value="CDM59910.1"/>
    <property type="molecule type" value="Genomic_DNA"/>
</dbReference>
<geneLocation type="plasmid" evidence="7 10">
    <name>pLPU83d</name>
</geneLocation>
<dbReference type="EMBL" id="HG916852">
    <property type="protein sequence ID" value="CDM57120.1"/>
    <property type="molecule type" value="Genomic_DNA"/>
</dbReference>
<reference evidence="6 10" key="1">
    <citation type="submission" date="2013-11" db="EMBL/GenBank/DDBJ databases">
        <title>Draft genome sequence of the broad-host-range Rhizobium sp. LPU83 strain, a member of the low-genetic diversity Oregon-like Rhizobium sp. group.</title>
        <authorList>
            <person name="Wibberg D."/>
            <person name="Puehler A."/>
            <person name="Schlueter A."/>
        </authorList>
    </citation>
    <scope>NUCLEOTIDE SEQUENCE [LARGE SCALE GENOMIC DNA]</scope>
    <source>
        <strain evidence="6 10">LPU83</strain>
        <plasmid evidence="6 10">pLPU83a</plasmid>
        <plasmid evidence="7 10">pLPU83d</plasmid>
    </source>
</reference>
<dbReference type="Proteomes" id="UP000019443">
    <property type="component" value="Plasmid pLPU83d"/>
</dbReference>
<evidence type="ECO:0000313" key="7">
    <source>
        <dbReference type="EMBL" id="CDM62011.1"/>
    </source>
</evidence>
<dbReference type="KEGG" id="rhl:LPU83_pLPU83d_0640"/>
<feature type="region of interest" description="Disordered" evidence="1">
    <location>
        <begin position="153"/>
        <end position="192"/>
    </location>
</feature>
<evidence type="ECO:0000313" key="9">
    <source>
        <dbReference type="EMBL" id="CDM63029.1"/>
    </source>
</evidence>
<geneLocation type="plasmid" evidence="6 10">
    <name>pLPU83a</name>
</geneLocation>
<keyword evidence="10" id="KW-1185">Reference proteome</keyword>
<dbReference type="Pfam" id="PF13551">
    <property type="entry name" value="HTH_29"/>
    <property type="match status" value="1"/>
</dbReference>
<evidence type="ECO:0000313" key="4">
    <source>
        <dbReference type="EMBL" id="CDM59691.1"/>
    </source>
</evidence>
<dbReference type="InterPro" id="IPR025959">
    <property type="entry name" value="Winged_HTH_dom"/>
</dbReference>
<dbReference type="EMBL" id="HG916855">
    <property type="protein sequence ID" value="CDM63029.1"/>
    <property type="molecule type" value="Genomic_DNA"/>
</dbReference>
<evidence type="ECO:0000313" key="8">
    <source>
        <dbReference type="EMBL" id="CDM62465.1"/>
    </source>
</evidence>
<organism evidence="6 10">
    <name type="scientific">Rhizobium favelukesii</name>
    <dbReference type="NCBI Taxonomy" id="348824"/>
    <lineage>
        <taxon>Bacteria</taxon>
        <taxon>Pseudomonadati</taxon>
        <taxon>Pseudomonadota</taxon>
        <taxon>Alphaproteobacteria</taxon>
        <taxon>Hyphomicrobiales</taxon>
        <taxon>Rhizobiaceae</taxon>
        <taxon>Rhizobium/Agrobacterium group</taxon>
        <taxon>Rhizobium</taxon>
    </lineage>
</organism>
<feature type="compositionally biased region" description="Polar residues" evidence="1">
    <location>
        <begin position="182"/>
        <end position="192"/>
    </location>
</feature>
<dbReference type="Proteomes" id="UP000019443">
    <property type="component" value="Chromosome"/>
</dbReference>
<dbReference type="Pfam" id="PF13592">
    <property type="entry name" value="HTH_33"/>
    <property type="match status" value="1"/>
</dbReference>
<dbReference type="KEGG" id="rhl:LPU83_pLPU83a_0053"/>
<gene>
    <name evidence="3" type="ORF">LPU83_1447</name>
    <name evidence="4" type="ORF">LPU83_4056</name>
    <name evidence="5" type="ORF">LPU83_pLPU83a_0053</name>
    <name evidence="6" type="ORF">LPU83_pLPU83a_0069</name>
    <name evidence="7" type="ORF">LPU83_pLPU83d_0640</name>
    <name evidence="8" type="ORF">LPU83_pLPU83d_1095</name>
    <name evidence="9" type="ORF">LPU83_pLPU83d_1659</name>
</gene>
<dbReference type="InterPro" id="IPR009057">
    <property type="entry name" value="Homeodomain-like_sf"/>
</dbReference>
<dbReference type="KEGG" id="rhl:LPU83_1447"/>
<dbReference type="SUPFAM" id="SSF46689">
    <property type="entry name" value="Homeodomain-like"/>
    <property type="match status" value="1"/>
</dbReference>
<dbReference type="KEGG" id="rhl:LPU83_4056"/>
<protein>
    <submittedName>
        <fullName evidence="6">Transposase</fullName>
    </submittedName>
</protein>
<dbReference type="Proteomes" id="UP000019443">
    <property type="component" value="Plasmid pLPU83a"/>
</dbReference>
<dbReference type="HOGENOM" id="CLU_056788_3_0_5"/>
<dbReference type="AlphaFoldDB" id="W6RHP9"/>
<evidence type="ECO:0000256" key="1">
    <source>
        <dbReference type="SAM" id="MobiDB-lite"/>
    </source>
</evidence>